<sequence length="174" mass="19262">MGYTHYFHVNSASQGWEATWPRLIADTQTIIAAAGVPLTGPPDYHDGYAMATPPIVPVDEGIDLNGVGKNGHEPLVIGVKEDGSFNFVKTARKPYDKVVACVLLRAAMLAPHAVELRSDGYWDHDWEWRAARVLYQRLWPHDELHCPWKEVEEENDDEENVDAPGGGGTGCAQQ</sequence>
<dbReference type="EMBL" id="KZ825133">
    <property type="protein sequence ID" value="PYI19532.1"/>
    <property type="molecule type" value="Genomic_DNA"/>
</dbReference>
<organism evidence="2 3">
    <name type="scientific">Aspergillus violaceofuscus (strain CBS 115571)</name>
    <dbReference type="NCBI Taxonomy" id="1450538"/>
    <lineage>
        <taxon>Eukaryota</taxon>
        <taxon>Fungi</taxon>
        <taxon>Dikarya</taxon>
        <taxon>Ascomycota</taxon>
        <taxon>Pezizomycotina</taxon>
        <taxon>Eurotiomycetes</taxon>
        <taxon>Eurotiomycetidae</taxon>
        <taxon>Eurotiales</taxon>
        <taxon>Aspergillaceae</taxon>
        <taxon>Aspergillus</taxon>
    </lineage>
</organism>
<dbReference type="AlphaFoldDB" id="A0A2V5HB19"/>
<reference evidence="2 3" key="1">
    <citation type="submission" date="2018-02" db="EMBL/GenBank/DDBJ databases">
        <title>The genomes of Aspergillus section Nigri reveals drivers in fungal speciation.</title>
        <authorList>
            <consortium name="DOE Joint Genome Institute"/>
            <person name="Vesth T.C."/>
            <person name="Nybo J."/>
            <person name="Theobald S."/>
            <person name="Brandl J."/>
            <person name="Frisvad J.C."/>
            <person name="Nielsen K.F."/>
            <person name="Lyhne E.K."/>
            <person name="Kogle M.E."/>
            <person name="Kuo A."/>
            <person name="Riley R."/>
            <person name="Clum A."/>
            <person name="Nolan M."/>
            <person name="Lipzen A."/>
            <person name="Salamov A."/>
            <person name="Henrissat B."/>
            <person name="Wiebenga A."/>
            <person name="De vries R.P."/>
            <person name="Grigoriev I.V."/>
            <person name="Mortensen U.H."/>
            <person name="Andersen M.R."/>
            <person name="Baker S.E."/>
        </authorList>
    </citation>
    <scope>NUCLEOTIDE SEQUENCE [LARGE SCALE GENOMIC DNA]</scope>
    <source>
        <strain evidence="2 3">CBS 115571</strain>
    </source>
</reference>
<keyword evidence="3" id="KW-1185">Reference proteome</keyword>
<feature type="compositionally biased region" description="Gly residues" evidence="1">
    <location>
        <begin position="164"/>
        <end position="174"/>
    </location>
</feature>
<name>A0A2V5HB19_ASPV1</name>
<evidence type="ECO:0000256" key="1">
    <source>
        <dbReference type="SAM" id="MobiDB-lite"/>
    </source>
</evidence>
<protein>
    <submittedName>
        <fullName evidence="2">Uncharacterized protein</fullName>
    </submittedName>
</protein>
<feature type="compositionally biased region" description="Acidic residues" evidence="1">
    <location>
        <begin position="152"/>
        <end position="161"/>
    </location>
</feature>
<evidence type="ECO:0000313" key="2">
    <source>
        <dbReference type="EMBL" id="PYI19532.1"/>
    </source>
</evidence>
<accession>A0A2V5HB19</accession>
<gene>
    <name evidence="2" type="ORF">BO99DRAFT_136844</name>
</gene>
<dbReference type="OMA" id="WMLAPKN"/>
<dbReference type="STRING" id="1450538.A0A2V5HB19"/>
<proteinExistence type="predicted"/>
<evidence type="ECO:0000313" key="3">
    <source>
        <dbReference type="Proteomes" id="UP000249829"/>
    </source>
</evidence>
<feature type="region of interest" description="Disordered" evidence="1">
    <location>
        <begin position="152"/>
        <end position="174"/>
    </location>
</feature>
<dbReference type="Proteomes" id="UP000249829">
    <property type="component" value="Unassembled WGS sequence"/>
</dbReference>